<evidence type="ECO:0000256" key="5">
    <source>
        <dbReference type="ARBA" id="ARBA00023098"/>
    </source>
</evidence>
<evidence type="ECO:0000256" key="2">
    <source>
        <dbReference type="ARBA" id="ARBA00022692"/>
    </source>
</evidence>
<organism evidence="9 10">
    <name type="scientific">Bradyrhizobium lablabi</name>
    <dbReference type="NCBI Taxonomy" id="722472"/>
    <lineage>
        <taxon>Bacteria</taxon>
        <taxon>Pseudomonadati</taxon>
        <taxon>Pseudomonadota</taxon>
        <taxon>Alphaproteobacteria</taxon>
        <taxon>Hyphomicrobiales</taxon>
        <taxon>Nitrobacteraceae</taxon>
        <taxon>Bradyrhizobium</taxon>
    </lineage>
</organism>
<protein>
    <submittedName>
        <fullName evidence="9">Sterol desaturase/sphingolipid hydroxylase, fatty acid hydroxylase superfamily</fullName>
    </submittedName>
</protein>
<dbReference type="PANTHER" id="PTHR21624:SF1">
    <property type="entry name" value="ALKYLGLYCEROL MONOOXYGENASE"/>
    <property type="match status" value="1"/>
</dbReference>
<keyword evidence="3 7" id="KW-1133">Transmembrane helix</keyword>
<feature type="domain" description="Fatty acid hydroxylase" evidence="8">
    <location>
        <begin position="85"/>
        <end position="219"/>
    </location>
</feature>
<dbReference type="GO" id="GO:0008610">
    <property type="term" value="P:lipid biosynthetic process"/>
    <property type="evidence" value="ECO:0007669"/>
    <property type="project" value="InterPro"/>
</dbReference>
<dbReference type="GO" id="GO:0005506">
    <property type="term" value="F:iron ion binding"/>
    <property type="evidence" value="ECO:0007669"/>
    <property type="project" value="InterPro"/>
</dbReference>
<evidence type="ECO:0000256" key="7">
    <source>
        <dbReference type="SAM" id="Phobius"/>
    </source>
</evidence>
<feature type="transmembrane region" description="Helical" evidence="7">
    <location>
        <begin position="51"/>
        <end position="70"/>
    </location>
</feature>
<dbReference type="GO" id="GO:0012505">
    <property type="term" value="C:endomembrane system"/>
    <property type="evidence" value="ECO:0007669"/>
    <property type="project" value="UniProtKB-SubCell"/>
</dbReference>
<dbReference type="EMBL" id="FNTI01000001">
    <property type="protein sequence ID" value="SEC57356.1"/>
    <property type="molecule type" value="Genomic_DNA"/>
</dbReference>
<feature type="transmembrane region" description="Helical" evidence="7">
    <location>
        <begin position="82"/>
        <end position="99"/>
    </location>
</feature>
<comment type="subcellular location">
    <subcellularLocation>
        <location evidence="1">Endomembrane system</location>
        <topology evidence="1">Multi-pass membrane protein</topology>
    </subcellularLocation>
</comment>
<feature type="transmembrane region" description="Helical" evidence="7">
    <location>
        <begin position="6"/>
        <end position="30"/>
    </location>
</feature>
<evidence type="ECO:0000313" key="9">
    <source>
        <dbReference type="EMBL" id="SEC57356.1"/>
    </source>
</evidence>
<evidence type="ECO:0000256" key="1">
    <source>
        <dbReference type="ARBA" id="ARBA00004127"/>
    </source>
</evidence>
<keyword evidence="5" id="KW-0443">Lipid metabolism</keyword>
<dbReference type="InterPro" id="IPR006694">
    <property type="entry name" value="Fatty_acid_hydroxylase"/>
</dbReference>
<evidence type="ECO:0000256" key="6">
    <source>
        <dbReference type="ARBA" id="ARBA00023136"/>
    </source>
</evidence>
<reference evidence="9 10" key="1">
    <citation type="submission" date="2016-10" db="EMBL/GenBank/DDBJ databases">
        <authorList>
            <person name="de Groot N.N."/>
        </authorList>
    </citation>
    <scope>NUCLEOTIDE SEQUENCE [LARGE SCALE GENOMIC DNA]</scope>
    <source>
        <strain evidence="9 10">GAS522</strain>
    </source>
</reference>
<dbReference type="GO" id="GO:0006643">
    <property type="term" value="P:membrane lipid metabolic process"/>
    <property type="evidence" value="ECO:0007669"/>
    <property type="project" value="TreeGrafter"/>
</dbReference>
<dbReference type="GO" id="GO:0016020">
    <property type="term" value="C:membrane"/>
    <property type="evidence" value="ECO:0007669"/>
    <property type="project" value="GOC"/>
</dbReference>
<feature type="transmembrane region" description="Helical" evidence="7">
    <location>
        <begin position="139"/>
        <end position="169"/>
    </location>
</feature>
<keyword evidence="6 7" id="KW-0472">Membrane</keyword>
<evidence type="ECO:0000256" key="4">
    <source>
        <dbReference type="ARBA" id="ARBA00023002"/>
    </source>
</evidence>
<sequence>MKQLVQILQFALPAVIAIATLEALFLAVVMRRDYNWRAYFASLADALGREYIVYVFLSASLATPLIRLAWEHRLFTVPLDTATAVVVLVIGQDFCYYWLHRASHRIRWFWASHAVHHSSNELNLGASYRFGWTGRLTGAGVFFVPMIWLGFAPGPVFIAAGFGLLYQFWIHTEWIPKLGWLEYVLNTPSHHRVHHAANPEYLDRNYGGIFIVFDRLFGTFVSERDDVPCRYGLVTPLLSNNPLVIGFHEWAAMARDLWQARSWRARLMHVVGPPGWRAEAKEQAADAHVSPAMREGATVALPDARGV</sequence>
<gene>
    <name evidence="9" type="ORF">SAMN05444171_1748</name>
</gene>
<keyword evidence="4" id="KW-0560">Oxidoreductase</keyword>
<proteinExistence type="predicted"/>
<dbReference type="RefSeq" id="WP_074817836.1">
    <property type="nucleotide sequence ID" value="NZ_FNTI01000001.1"/>
</dbReference>
<evidence type="ECO:0000259" key="8">
    <source>
        <dbReference type="Pfam" id="PF04116"/>
    </source>
</evidence>
<dbReference type="InterPro" id="IPR051689">
    <property type="entry name" value="Sterol_desaturase/TMEM195"/>
</dbReference>
<dbReference type="AlphaFoldDB" id="A0A1M6V0H8"/>
<accession>A0A1M6V0H8</accession>
<evidence type="ECO:0000313" key="10">
    <source>
        <dbReference type="Proteomes" id="UP000183208"/>
    </source>
</evidence>
<dbReference type="Proteomes" id="UP000183208">
    <property type="component" value="Unassembled WGS sequence"/>
</dbReference>
<dbReference type="GO" id="GO:0050479">
    <property type="term" value="F:glyceryl-ether monooxygenase activity"/>
    <property type="evidence" value="ECO:0007669"/>
    <property type="project" value="TreeGrafter"/>
</dbReference>
<dbReference type="PANTHER" id="PTHR21624">
    <property type="entry name" value="STEROL DESATURASE-RELATED PROTEIN"/>
    <property type="match status" value="1"/>
</dbReference>
<dbReference type="Pfam" id="PF04116">
    <property type="entry name" value="FA_hydroxylase"/>
    <property type="match status" value="1"/>
</dbReference>
<keyword evidence="2 7" id="KW-0812">Transmembrane</keyword>
<name>A0A1M6V0H8_9BRAD</name>
<evidence type="ECO:0000256" key="3">
    <source>
        <dbReference type="ARBA" id="ARBA00022989"/>
    </source>
</evidence>